<dbReference type="GO" id="GO:0000981">
    <property type="term" value="F:DNA-binding transcription factor activity, RNA polymerase II-specific"/>
    <property type="evidence" value="ECO:0007669"/>
    <property type="project" value="InterPro"/>
</dbReference>
<feature type="region of interest" description="Disordered" evidence="6">
    <location>
        <begin position="705"/>
        <end position="731"/>
    </location>
</feature>
<dbReference type="InterPro" id="IPR029033">
    <property type="entry name" value="His_PPase_superfam"/>
</dbReference>
<dbReference type="SMART" id="SM00066">
    <property type="entry name" value="GAL4"/>
    <property type="match status" value="1"/>
</dbReference>
<dbReference type="SUPFAM" id="SSF53254">
    <property type="entry name" value="Phosphoglycerate mutase-like"/>
    <property type="match status" value="1"/>
</dbReference>
<feature type="region of interest" description="Disordered" evidence="6">
    <location>
        <begin position="507"/>
        <end position="581"/>
    </location>
</feature>
<dbReference type="PANTHER" id="PTHR47338:SF29">
    <property type="entry name" value="ZN(2)-C6 FUNGAL-TYPE DOMAIN-CONTAINING PROTEIN"/>
    <property type="match status" value="1"/>
</dbReference>
<dbReference type="InterPro" id="IPR036864">
    <property type="entry name" value="Zn2-C6_fun-type_DNA-bd_sf"/>
</dbReference>
<evidence type="ECO:0000256" key="7">
    <source>
        <dbReference type="SAM" id="Phobius"/>
    </source>
</evidence>
<dbReference type="GO" id="GO:0008270">
    <property type="term" value="F:zinc ion binding"/>
    <property type="evidence" value="ECO:0007669"/>
    <property type="project" value="InterPro"/>
</dbReference>
<feature type="compositionally biased region" description="Polar residues" evidence="6">
    <location>
        <begin position="671"/>
        <end position="681"/>
    </location>
</feature>
<keyword evidence="4" id="KW-0804">Transcription</keyword>
<keyword evidence="3" id="KW-0805">Transcription regulation</keyword>
<organism evidence="9">
    <name type="scientific">Ganoderma boninense</name>
    <dbReference type="NCBI Taxonomy" id="34458"/>
    <lineage>
        <taxon>Eukaryota</taxon>
        <taxon>Fungi</taxon>
        <taxon>Dikarya</taxon>
        <taxon>Basidiomycota</taxon>
        <taxon>Agaricomycotina</taxon>
        <taxon>Agaricomycetes</taxon>
        <taxon>Polyporales</taxon>
        <taxon>Polyporaceae</taxon>
        <taxon>Ganoderma</taxon>
    </lineage>
</organism>
<dbReference type="InterPro" id="IPR001138">
    <property type="entry name" value="Zn2Cys6_DnaBD"/>
</dbReference>
<evidence type="ECO:0000259" key="8">
    <source>
        <dbReference type="PROSITE" id="PS50048"/>
    </source>
</evidence>
<dbReference type="EMBL" id="LR724968">
    <property type="protein sequence ID" value="VWO95595.1"/>
    <property type="molecule type" value="Genomic_DNA"/>
</dbReference>
<dbReference type="SUPFAM" id="SSF57701">
    <property type="entry name" value="Zn2/Cys6 DNA-binding domain"/>
    <property type="match status" value="1"/>
</dbReference>
<dbReference type="Gene3D" id="4.10.240.10">
    <property type="entry name" value="Zn(2)-C6 fungal-type DNA-binding domain"/>
    <property type="match status" value="1"/>
</dbReference>
<proteinExistence type="predicted"/>
<evidence type="ECO:0000256" key="2">
    <source>
        <dbReference type="ARBA" id="ARBA00022723"/>
    </source>
</evidence>
<feature type="transmembrane region" description="Helical" evidence="7">
    <location>
        <begin position="420"/>
        <end position="445"/>
    </location>
</feature>
<accession>A0A5K1JUV1</accession>
<keyword evidence="7" id="KW-1133">Transmembrane helix</keyword>
<feature type="compositionally biased region" description="Low complexity" evidence="6">
    <location>
        <begin position="516"/>
        <end position="553"/>
    </location>
</feature>
<dbReference type="GO" id="GO:0005634">
    <property type="term" value="C:nucleus"/>
    <property type="evidence" value="ECO:0007669"/>
    <property type="project" value="UniProtKB-SubCell"/>
</dbReference>
<keyword evidence="7" id="KW-0472">Membrane</keyword>
<gene>
    <name evidence="9" type="primary">C0NFK7</name>
</gene>
<evidence type="ECO:0000256" key="1">
    <source>
        <dbReference type="ARBA" id="ARBA00004123"/>
    </source>
</evidence>
<feature type="compositionally biased region" description="Low complexity" evidence="6">
    <location>
        <begin position="560"/>
        <end position="572"/>
    </location>
</feature>
<evidence type="ECO:0000313" key="9">
    <source>
        <dbReference type="EMBL" id="VWO95595.1"/>
    </source>
</evidence>
<feature type="domain" description="Zn(2)-C6 fungal-type" evidence="8">
    <location>
        <begin position="602"/>
        <end position="635"/>
    </location>
</feature>
<dbReference type="PROSITE" id="PS50048">
    <property type="entry name" value="ZN2_CY6_FUNGAL_2"/>
    <property type="match status" value="1"/>
</dbReference>
<comment type="subcellular location">
    <subcellularLocation>
        <location evidence="1">Nucleus</location>
    </subcellularLocation>
</comment>
<name>A0A5K1JUV1_9APHY</name>
<evidence type="ECO:0000256" key="5">
    <source>
        <dbReference type="ARBA" id="ARBA00023242"/>
    </source>
</evidence>
<keyword evidence="2" id="KW-0479">Metal-binding</keyword>
<dbReference type="Gene3D" id="3.40.50.1240">
    <property type="entry name" value="Phosphoglycerate mutase-like"/>
    <property type="match status" value="1"/>
</dbReference>
<dbReference type="PANTHER" id="PTHR47338">
    <property type="entry name" value="ZN(II)2CYS6 TRANSCRIPTION FACTOR (EUROFUNG)-RELATED"/>
    <property type="match status" value="1"/>
</dbReference>
<protein>
    <submittedName>
        <fullName evidence="9">Mixed-linked glucanase</fullName>
    </submittedName>
</protein>
<evidence type="ECO:0000256" key="6">
    <source>
        <dbReference type="SAM" id="MobiDB-lite"/>
    </source>
</evidence>
<feature type="region of interest" description="Disordered" evidence="6">
    <location>
        <begin position="639"/>
        <end position="692"/>
    </location>
</feature>
<dbReference type="InterPro" id="IPR050815">
    <property type="entry name" value="TF_fung"/>
</dbReference>
<dbReference type="Pfam" id="PF00172">
    <property type="entry name" value="Zn_clus"/>
    <property type="match status" value="1"/>
</dbReference>
<evidence type="ECO:0000256" key="3">
    <source>
        <dbReference type="ARBA" id="ARBA00023015"/>
    </source>
</evidence>
<dbReference type="AlphaFoldDB" id="A0A5K1JUV1"/>
<keyword evidence="5" id="KW-0539">Nucleus</keyword>
<evidence type="ECO:0000256" key="4">
    <source>
        <dbReference type="ARBA" id="ARBA00023163"/>
    </source>
</evidence>
<sequence length="819" mass="87423">MSTSDQSTVLGVVVLARHGDRQGFYQDPETYTASQTAITPLGEAQEFDLGSVIRNLYFDPTSPSFVQGIANSSALFQQSQVVVRADAGGEGGVIYDSAVALTQGLWPPTFRASTVLANGTNVTSPLSGYQYIPIESVEPNEDVSLEGFTSCNTFDAHTTAFYNSDEFKAKNAEASQFLTSLQPYMDGRPVTLENMIFDYMNVQSIHNATFANTLPNGGISTNPAIWQTGTSTTVFSDSAFDGIGNVAFRTMIPSVVTALQRIANSSDPLHFHYSAIAYKPFLSLFNMTGVVADGALPPAIVNYAASVVLEVRQPSSPGSSPVVRFTFKNGTDDAAYRTYPMRFAGWDGASSSSSSSADAPLASFVQAFAPAGINTTLEWCNVCAQTQLRGCAALYAGNGTASAGVGGAHHERISPVGAGFLGAGLTVAVFGIVAAALVFLGLLTLGRGKRRAGRKVREESNSSFMDALLSSGFSPYYPPDDLDDVLPLEEDALLWLDSLTIAPDASLDTQHPSIPSPLSFDSAPASSSTSGSGTTQPPEVDASHSNDNSNTNSNDHEYASSGEEGLSSSSSGGHRGKKARISLDPCQPLTVKGKPRTRVYVACRECRNRKVRCDGAKPVCFNCSKRDPGVDACDYDAAPRRRGQDKVPGSRVRSGIAQRAQCRAEDKPTHANGQRPPTNEPGSGANLEGILQGFDPATFDPKNVASYELPAPLPSGPTEDEDATAREQERSVDDHITDVPNMKFARETWWDALLIFYAADGAVAEMTLTADQRLTTTKLVFADIRAVLNASMYWVSFLHLPRFFETSSTPNAEGRCSRA</sequence>
<dbReference type="CDD" id="cd00067">
    <property type="entry name" value="GAL4"/>
    <property type="match status" value="1"/>
</dbReference>
<reference evidence="9" key="1">
    <citation type="submission" date="2019-10" db="EMBL/GenBank/DDBJ databases">
        <authorList>
            <person name="Nor Muhammad N."/>
        </authorList>
    </citation>
    <scope>NUCLEOTIDE SEQUENCE</scope>
</reference>
<keyword evidence="7" id="KW-0812">Transmembrane</keyword>